<dbReference type="EMBL" id="VSSQ01059494">
    <property type="protein sequence ID" value="MPN13044.1"/>
    <property type="molecule type" value="Genomic_DNA"/>
</dbReference>
<protein>
    <recommendedName>
        <fullName evidence="3">Helix-turn-helix domain-containing protein</fullName>
    </recommendedName>
</protein>
<dbReference type="Pfam" id="PF13730">
    <property type="entry name" value="HTH_36"/>
    <property type="match status" value="1"/>
</dbReference>
<feature type="region of interest" description="Disordered" evidence="1">
    <location>
        <begin position="187"/>
        <end position="207"/>
    </location>
</feature>
<gene>
    <name evidence="2" type="ORF">SDC9_160364</name>
</gene>
<evidence type="ECO:0000313" key="2">
    <source>
        <dbReference type="EMBL" id="MPN13044.1"/>
    </source>
</evidence>
<dbReference type="Gene3D" id="1.10.10.10">
    <property type="entry name" value="Winged helix-like DNA-binding domain superfamily/Winged helix DNA-binding domain"/>
    <property type="match status" value="1"/>
</dbReference>
<dbReference type="InterPro" id="IPR036388">
    <property type="entry name" value="WH-like_DNA-bd_sf"/>
</dbReference>
<dbReference type="AlphaFoldDB" id="A0A645FKV0"/>
<reference evidence="2" key="1">
    <citation type="submission" date="2019-08" db="EMBL/GenBank/DDBJ databases">
        <authorList>
            <person name="Kucharzyk K."/>
            <person name="Murdoch R.W."/>
            <person name="Higgins S."/>
            <person name="Loffler F."/>
        </authorList>
    </citation>
    <scope>NUCLEOTIDE SEQUENCE</scope>
</reference>
<feature type="compositionally biased region" description="Basic and acidic residues" evidence="1">
    <location>
        <begin position="190"/>
        <end position="207"/>
    </location>
</feature>
<proteinExistence type="predicted"/>
<evidence type="ECO:0000256" key="1">
    <source>
        <dbReference type="SAM" id="MobiDB-lite"/>
    </source>
</evidence>
<sequence>MLFAEITSLTNKKGYCYASNDYFAELYSVQKGAISKWISGLEKFGYLSREIIKDNKGQIIERRLYINSSLGGMVQKDNRGMVQKDQYINKYINNIYSLFEKWNSKEKVIKHKKLTKDMERYCLKALELYDYDEISIAIDRLNNAVADEDYYYNYKWSFYNFFKQKNGYLSWLDEGQQYNNYLEFKSSKGKSKENNSKVNDIKKRREL</sequence>
<comment type="caution">
    <text evidence="2">The sequence shown here is derived from an EMBL/GenBank/DDBJ whole genome shotgun (WGS) entry which is preliminary data.</text>
</comment>
<evidence type="ECO:0008006" key="3">
    <source>
        <dbReference type="Google" id="ProtNLM"/>
    </source>
</evidence>
<accession>A0A645FKV0</accession>
<organism evidence="2">
    <name type="scientific">bioreactor metagenome</name>
    <dbReference type="NCBI Taxonomy" id="1076179"/>
    <lineage>
        <taxon>unclassified sequences</taxon>
        <taxon>metagenomes</taxon>
        <taxon>ecological metagenomes</taxon>
    </lineage>
</organism>
<name>A0A645FKV0_9ZZZZ</name>